<dbReference type="PANTHER" id="PTHR30177:SF32">
    <property type="entry name" value="GLYCINE BETAINE UPTAKE SYSTEM PERMEASE PROTEIN YEHW"/>
    <property type="match status" value="1"/>
</dbReference>
<evidence type="ECO:0000256" key="1">
    <source>
        <dbReference type="ARBA" id="ARBA00004429"/>
    </source>
</evidence>
<dbReference type="KEGG" id="sev:STMMW_21941"/>
<dbReference type="GO" id="GO:0031460">
    <property type="term" value="P:glycine betaine transport"/>
    <property type="evidence" value="ECO:0007669"/>
    <property type="project" value="UniProtKB-ARBA"/>
</dbReference>
<evidence type="ECO:0000259" key="8">
    <source>
        <dbReference type="PROSITE" id="PS50928"/>
    </source>
</evidence>
<protein>
    <submittedName>
        <fullName evidence="9">Permease transmembrane component</fullName>
    </submittedName>
</protein>
<feature type="transmembrane region" description="Helical" evidence="7">
    <location>
        <begin position="84"/>
        <end position="112"/>
    </location>
</feature>
<dbReference type="InterPro" id="IPR051204">
    <property type="entry name" value="ABC_transp_perm/SBD"/>
</dbReference>
<organism evidence="9 10">
    <name type="scientific">Salmonella typhimurium (strain D23580)</name>
    <dbReference type="NCBI Taxonomy" id="568708"/>
    <lineage>
        <taxon>Bacteria</taxon>
        <taxon>Pseudomonadati</taxon>
        <taxon>Pseudomonadota</taxon>
        <taxon>Gammaproteobacteria</taxon>
        <taxon>Enterobacterales</taxon>
        <taxon>Enterobacteriaceae</taxon>
        <taxon>Salmonella</taxon>
    </lineage>
</organism>
<dbReference type="GO" id="GO:0005886">
    <property type="term" value="C:plasma membrane"/>
    <property type="evidence" value="ECO:0007669"/>
    <property type="project" value="UniProtKB-SubCell"/>
</dbReference>
<comment type="subcellular location">
    <subcellularLocation>
        <location evidence="1">Cell inner membrane</location>
        <topology evidence="1">Multi-pass membrane protein</topology>
    </subcellularLocation>
    <subcellularLocation>
        <location evidence="7">Cell membrane</location>
        <topology evidence="7">Multi-pass membrane protein</topology>
    </subcellularLocation>
</comment>
<dbReference type="Gene3D" id="1.10.3720.10">
    <property type="entry name" value="MetI-like"/>
    <property type="match status" value="1"/>
</dbReference>
<dbReference type="SUPFAM" id="SSF161098">
    <property type="entry name" value="MetI-like"/>
    <property type="match status" value="1"/>
</dbReference>
<keyword evidence="3" id="KW-1003">Cell membrane</keyword>
<evidence type="ECO:0000313" key="9">
    <source>
        <dbReference type="EMBL" id="CBG25201.1"/>
    </source>
</evidence>
<dbReference type="InterPro" id="IPR035906">
    <property type="entry name" value="MetI-like_sf"/>
</dbReference>
<evidence type="ECO:0000256" key="7">
    <source>
        <dbReference type="RuleBase" id="RU363032"/>
    </source>
</evidence>
<keyword evidence="3" id="KW-0997">Cell inner membrane</keyword>
<evidence type="ECO:0000256" key="4">
    <source>
        <dbReference type="ARBA" id="ARBA00022692"/>
    </source>
</evidence>
<name>A0A6C7IF58_SALTD</name>
<sequence>MRYRCLSPVGATSCRWRISRASPAVRSISAICFRRRPPVKRLCDPLLWLIVLFLLLLFGLPYSQPFFAALFPDLPRPVYQQESFAALALAHFWLVGISSLFAVVVGVGAGIAVTRESGKEFRPLVETIAAVGQTFPPVAVLAIAVPVMGFGQQPAIIALILYGVLPILQATLAGLGAVPASVMSVASGMGMSRRQQLYQVELPLAAPVILAGIRTSVIINIGTATIASTVGASTLGTPIIIGLSGFNTAYVIQGALLVALAAIIIDRLFERLTRVLTRHAK</sequence>
<dbReference type="Proteomes" id="UP000002622">
    <property type="component" value="Chromosome"/>
</dbReference>
<dbReference type="AlphaFoldDB" id="A0A6C7IF58"/>
<dbReference type="PANTHER" id="PTHR30177">
    <property type="entry name" value="GLYCINE BETAINE/L-PROLINE TRANSPORT SYSTEM PERMEASE PROTEIN PROW"/>
    <property type="match status" value="1"/>
</dbReference>
<feature type="transmembrane region" description="Helical" evidence="7">
    <location>
        <begin position="204"/>
        <end position="227"/>
    </location>
</feature>
<gene>
    <name evidence="9" type="ordered locus">STMMW_21941</name>
</gene>
<feature type="transmembrane region" description="Helical" evidence="7">
    <location>
        <begin position="45"/>
        <end position="64"/>
    </location>
</feature>
<dbReference type="Pfam" id="PF00528">
    <property type="entry name" value="BPD_transp_1"/>
    <property type="match status" value="1"/>
</dbReference>
<feature type="domain" description="ABC transmembrane type-1" evidence="8">
    <location>
        <begin position="88"/>
        <end position="269"/>
    </location>
</feature>
<feature type="transmembrane region" description="Helical" evidence="7">
    <location>
        <begin position="124"/>
        <end position="149"/>
    </location>
</feature>
<keyword evidence="5 7" id="KW-1133">Transmembrane helix</keyword>
<accession>A0A6C7IF58</accession>
<dbReference type="InterPro" id="IPR000515">
    <property type="entry name" value="MetI-like"/>
</dbReference>
<reference evidence="9 10" key="1">
    <citation type="journal article" date="2009" name="Genome Res.">
        <title>Epidemic multiple drug resistant Salmonella typhimurium causing invasive disease in sub-Saharan Africa have a distinct genotype.</title>
        <authorList>
            <person name="Kingsley R.A."/>
            <person name="Msefula C.L."/>
            <person name="Thomson N.R."/>
            <person name="Kariuki S."/>
            <person name="Holt K.E."/>
            <person name="Gordon M.A."/>
            <person name="Harris D."/>
            <person name="Clarke L."/>
            <person name="Whitehead S."/>
            <person name="Sangal V."/>
            <person name="Marsh K."/>
            <person name="Achtman M."/>
            <person name="Molyneux M.E."/>
            <person name="Cormican M."/>
            <person name="Parkhill J."/>
            <person name="Maclennan C.A."/>
            <person name="Heyderman R.S."/>
            <person name="Dougan G."/>
        </authorList>
    </citation>
    <scope>NUCLEOTIDE SEQUENCE [LARGE SCALE GENOMIC DNA]</scope>
    <source>
        <strain evidence="9 10">D23580</strain>
    </source>
</reference>
<keyword evidence="4 7" id="KW-0812">Transmembrane</keyword>
<dbReference type="FunFam" id="1.10.3720.10:FF:000001">
    <property type="entry name" value="Glycine betaine ABC transporter, permease"/>
    <property type="match status" value="1"/>
</dbReference>
<keyword evidence="6 7" id="KW-0472">Membrane</keyword>
<proteinExistence type="inferred from homology"/>
<evidence type="ECO:0000313" key="10">
    <source>
        <dbReference type="Proteomes" id="UP000002622"/>
    </source>
</evidence>
<dbReference type="GO" id="GO:0055085">
    <property type="term" value="P:transmembrane transport"/>
    <property type="evidence" value="ECO:0007669"/>
    <property type="project" value="InterPro"/>
</dbReference>
<feature type="transmembrane region" description="Helical" evidence="7">
    <location>
        <begin position="155"/>
        <end position="183"/>
    </location>
</feature>
<dbReference type="CDD" id="cd06261">
    <property type="entry name" value="TM_PBP2"/>
    <property type="match status" value="1"/>
</dbReference>
<evidence type="ECO:0000256" key="2">
    <source>
        <dbReference type="ARBA" id="ARBA00022448"/>
    </source>
</evidence>
<comment type="similarity">
    <text evidence="7">Belongs to the binding-protein-dependent transport system permease family.</text>
</comment>
<evidence type="ECO:0000256" key="3">
    <source>
        <dbReference type="ARBA" id="ARBA00022519"/>
    </source>
</evidence>
<dbReference type="PROSITE" id="PS50928">
    <property type="entry name" value="ABC_TM1"/>
    <property type="match status" value="1"/>
</dbReference>
<evidence type="ECO:0000256" key="6">
    <source>
        <dbReference type="ARBA" id="ARBA00023136"/>
    </source>
</evidence>
<dbReference type="EMBL" id="FN424405">
    <property type="protein sequence ID" value="CBG25201.1"/>
    <property type="molecule type" value="Genomic_DNA"/>
</dbReference>
<feature type="transmembrane region" description="Helical" evidence="7">
    <location>
        <begin position="239"/>
        <end position="265"/>
    </location>
</feature>
<keyword evidence="2 7" id="KW-0813">Transport</keyword>
<evidence type="ECO:0000256" key="5">
    <source>
        <dbReference type="ARBA" id="ARBA00022989"/>
    </source>
</evidence>